<evidence type="ECO:0000256" key="1">
    <source>
        <dbReference type="SAM" id="SignalP"/>
    </source>
</evidence>
<evidence type="ECO:0000313" key="2">
    <source>
        <dbReference type="EnsemblMetazoa" id="ADIR008492-PA"/>
    </source>
</evidence>
<accession>A0A182NLG1</accession>
<keyword evidence="3" id="KW-1185">Reference proteome</keyword>
<evidence type="ECO:0000313" key="3">
    <source>
        <dbReference type="Proteomes" id="UP000075884"/>
    </source>
</evidence>
<dbReference type="VEuPathDB" id="VectorBase:ADIR008492"/>
<protein>
    <submittedName>
        <fullName evidence="2">Uncharacterized protein</fullName>
    </submittedName>
</protein>
<dbReference type="AlphaFoldDB" id="A0A182NLG1"/>
<dbReference type="Proteomes" id="UP000075884">
    <property type="component" value="Unassembled WGS sequence"/>
</dbReference>
<reference evidence="2" key="2">
    <citation type="submission" date="2020-05" db="UniProtKB">
        <authorList>
            <consortium name="EnsemblMetazoa"/>
        </authorList>
    </citation>
    <scope>IDENTIFICATION</scope>
    <source>
        <strain evidence="2">WRAIR2</strain>
    </source>
</reference>
<feature type="chain" id="PRO_5008130170" evidence="1">
    <location>
        <begin position="26"/>
        <end position="76"/>
    </location>
</feature>
<keyword evidence="1" id="KW-0732">Signal</keyword>
<feature type="signal peptide" evidence="1">
    <location>
        <begin position="1"/>
        <end position="25"/>
    </location>
</feature>
<proteinExistence type="predicted"/>
<organism evidence="2 3">
    <name type="scientific">Anopheles dirus</name>
    <dbReference type="NCBI Taxonomy" id="7168"/>
    <lineage>
        <taxon>Eukaryota</taxon>
        <taxon>Metazoa</taxon>
        <taxon>Ecdysozoa</taxon>
        <taxon>Arthropoda</taxon>
        <taxon>Hexapoda</taxon>
        <taxon>Insecta</taxon>
        <taxon>Pterygota</taxon>
        <taxon>Neoptera</taxon>
        <taxon>Endopterygota</taxon>
        <taxon>Diptera</taxon>
        <taxon>Nematocera</taxon>
        <taxon>Culicoidea</taxon>
        <taxon>Culicidae</taxon>
        <taxon>Anophelinae</taxon>
        <taxon>Anopheles</taxon>
    </lineage>
</organism>
<sequence>MRSRGLTLFALTLLIALSMESEVQPDAAAATDAQTAQPSAIDTATFQRCCPPVMQPFIPTAKPKIKYIVVPPLSVP</sequence>
<reference evidence="3" key="1">
    <citation type="submission" date="2013-03" db="EMBL/GenBank/DDBJ databases">
        <title>The Genome Sequence of Anopheles dirus WRAIR2.</title>
        <authorList>
            <consortium name="The Broad Institute Genomics Platform"/>
            <person name="Neafsey D.E."/>
            <person name="Walton C."/>
            <person name="Walker B."/>
            <person name="Young S.K."/>
            <person name="Zeng Q."/>
            <person name="Gargeya S."/>
            <person name="Fitzgerald M."/>
            <person name="Haas B."/>
            <person name="Abouelleil A."/>
            <person name="Allen A.W."/>
            <person name="Alvarado L."/>
            <person name="Arachchi H.M."/>
            <person name="Berlin A.M."/>
            <person name="Chapman S.B."/>
            <person name="Gainer-Dewar J."/>
            <person name="Goldberg J."/>
            <person name="Griggs A."/>
            <person name="Gujja S."/>
            <person name="Hansen M."/>
            <person name="Howarth C."/>
            <person name="Imamovic A."/>
            <person name="Ireland A."/>
            <person name="Larimer J."/>
            <person name="McCowan C."/>
            <person name="Murphy C."/>
            <person name="Pearson M."/>
            <person name="Poon T.W."/>
            <person name="Priest M."/>
            <person name="Roberts A."/>
            <person name="Saif S."/>
            <person name="Shea T."/>
            <person name="Sisk P."/>
            <person name="Sykes S."/>
            <person name="Wortman J."/>
            <person name="Nusbaum C."/>
            <person name="Birren B."/>
        </authorList>
    </citation>
    <scope>NUCLEOTIDE SEQUENCE [LARGE SCALE GENOMIC DNA]</scope>
    <source>
        <strain evidence="3">WRAIR2</strain>
    </source>
</reference>
<name>A0A182NLG1_9DIPT</name>
<dbReference type="EnsemblMetazoa" id="ADIR008492-RA">
    <property type="protein sequence ID" value="ADIR008492-PA"/>
    <property type="gene ID" value="ADIR008492"/>
</dbReference>